<evidence type="ECO:0000259" key="15">
    <source>
        <dbReference type="SMART" id="SM01193"/>
    </source>
</evidence>
<feature type="active site" description="Proton donor" evidence="11 12">
    <location>
        <position position="212"/>
    </location>
</feature>
<feature type="binding site" evidence="11">
    <location>
        <position position="169"/>
    </location>
    <ligand>
        <name>(2R)-2-phosphoglycerate</name>
        <dbReference type="ChEBI" id="CHEBI:58289"/>
    </ligand>
</feature>
<keyword evidence="8 11" id="KW-0324">Glycolysis</keyword>
<gene>
    <name evidence="11" type="primary">eno</name>
    <name evidence="16" type="ORF">SAMN02745124_01337</name>
</gene>
<feature type="domain" description="Enolase N-terminal" evidence="15">
    <location>
        <begin position="4"/>
        <end position="134"/>
    </location>
</feature>
<dbReference type="GO" id="GO:0000287">
    <property type="term" value="F:magnesium ion binding"/>
    <property type="evidence" value="ECO:0007669"/>
    <property type="project" value="UniProtKB-UniRule"/>
</dbReference>
<evidence type="ECO:0000256" key="11">
    <source>
        <dbReference type="HAMAP-Rule" id="MF_00318"/>
    </source>
</evidence>
<name>A0A1M5UVA9_9BACT</name>
<feature type="binding site" evidence="11">
    <location>
        <position position="393"/>
    </location>
    <ligand>
        <name>(2R)-2-phosphoglycerate</name>
        <dbReference type="ChEBI" id="CHEBI:58289"/>
    </ligand>
</feature>
<comment type="catalytic activity">
    <reaction evidence="11">
        <text>(2R)-2-phosphoglycerate = phosphoenolpyruvate + H2O</text>
        <dbReference type="Rhea" id="RHEA:10164"/>
        <dbReference type="ChEBI" id="CHEBI:15377"/>
        <dbReference type="ChEBI" id="CHEBI:58289"/>
        <dbReference type="ChEBI" id="CHEBI:58702"/>
        <dbReference type="EC" id="4.2.1.11"/>
    </reaction>
</comment>
<dbReference type="RefSeq" id="WP_073374514.1">
    <property type="nucleotide sequence ID" value="NZ_FQXS01000006.1"/>
</dbReference>
<feature type="binding site" evidence="11 13">
    <location>
        <position position="290"/>
    </location>
    <ligand>
        <name>Mg(2+)</name>
        <dbReference type="ChEBI" id="CHEBI:18420"/>
    </ligand>
</feature>
<evidence type="ECO:0000256" key="5">
    <source>
        <dbReference type="ARBA" id="ARBA00022490"/>
    </source>
</evidence>
<dbReference type="SFLD" id="SFLDS00001">
    <property type="entry name" value="Enolase"/>
    <property type="match status" value="1"/>
</dbReference>
<keyword evidence="6 11" id="KW-0964">Secreted</keyword>
<dbReference type="Gene3D" id="3.30.390.10">
    <property type="entry name" value="Enolase-like, N-terminal domain"/>
    <property type="match status" value="1"/>
</dbReference>
<dbReference type="SMART" id="SM01192">
    <property type="entry name" value="Enolase_C"/>
    <property type="match status" value="1"/>
</dbReference>
<dbReference type="Pfam" id="PF03952">
    <property type="entry name" value="Enolase_N"/>
    <property type="match status" value="1"/>
</dbReference>
<dbReference type="InterPro" id="IPR020811">
    <property type="entry name" value="Enolase_N"/>
</dbReference>
<dbReference type="SMART" id="SM01193">
    <property type="entry name" value="Enolase_N"/>
    <property type="match status" value="1"/>
</dbReference>
<protein>
    <recommendedName>
        <fullName evidence="4 11">Enolase</fullName>
        <ecNumber evidence="3 11">4.2.1.11</ecNumber>
    </recommendedName>
    <alternativeName>
        <fullName evidence="11">2-phospho-D-glycerate hydro-lyase</fullName>
    </alternativeName>
    <alternativeName>
        <fullName evidence="11">2-phosphoglycerate dehydratase</fullName>
    </alternativeName>
</protein>
<comment type="similarity">
    <text evidence="2 11">Belongs to the enolase family.</text>
</comment>
<dbReference type="UniPathway" id="UPA00109">
    <property type="reaction ID" value="UER00187"/>
</dbReference>
<evidence type="ECO:0000256" key="10">
    <source>
        <dbReference type="ARBA" id="ARBA00045763"/>
    </source>
</evidence>
<evidence type="ECO:0000256" key="8">
    <source>
        <dbReference type="ARBA" id="ARBA00023152"/>
    </source>
</evidence>
<comment type="pathway">
    <text evidence="1 11">Carbohydrate degradation; glycolysis; pyruvate from D-glyceraldehyde 3-phosphate: step 4/5.</text>
</comment>
<dbReference type="PIRSF" id="PIRSF001400">
    <property type="entry name" value="Enolase"/>
    <property type="match status" value="1"/>
</dbReference>
<feature type="binding site" evidence="11 13">
    <location>
        <position position="249"/>
    </location>
    <ligand>
        <name>Mg(2+)</name>
        <dbReference type="ChEBI" id="CHEBI:18420"/>
    </ligand>
</feature>
<dbReference type="GO" id="GO:0005576">
    <property type="term" value="C:extracellular region"/>
    <property type="evidence" value="ECO:0007669"/>
    <property type="project" value="UniProtKB-SubCell"/>
</dbReference>
<reference evidence="16 17" key="1">
    <citation type="submission" date="2016-11" db="EMBL/GenBank/DDBJ databases">
        <authorList>
            <person name="Jaros S."/>
            <person name="Januszkiewicz K."/>
            <person name="Wedrychowicz H."/>
        </authorList>
    </citation>
    <scope>NUCLEOTIDE SEQUENCE [LARGE SCALE GENOMIC DNA]</scope>
    <source>
        <strain evidence="16 17">DSM 9705</strain>
    </source>
</reference>
<comment type="subcellular location">
    <subcellularLocation>
        <location evidence="11">Cytoplasm</location>
    </subcellularLocation>
    <subcellularLocation>
        <location evidence="11">Secreted</location>
    </subcellularLocation>
    <subcellularLocation>
        <location evidence="11">Cell surface</location>
    </subcellularLocation>
    <text evidence="11">Fractions of enolase are present in both the cytoplasm and on the cell surface.</text>
</comment>
<dbReference type="CDD" id="cd03313">
    <property type="entry name" value="enolase"/>
    <property type="match status" value="1"/>
</dbReference>
<feature type="binding site" evidence="11">
    <location>
        <position position="371"/>
    </location>
    <ligand>
        <name>(2R)-2-phosphoglycerate</name>
        <dbReference type="ChEBI" id="CHEBI:58289"/>
    </ligand>
</feature>
<comment type="cofactor">
    <cofactor evidence="11">
        <name>Mg(2+)</name>
        <dbReference type="ChEBI" id="CHEBI:18420"/>
    </cofactor>
    <text evidence="11">Binds a second Mg(2+) ion via substrate during catalysis.</text>
</comment>
<organism evidence="16 17">
    <name type="scientific">Desulfofustis glycolicus DSM 9705</name>
    <dbReference type="NCBI Taxonomy" id="1121409"/>
    <lineage>
        <taxon>Bacteria</taxon>
        <taxon>Pseudomonadati</taxon>
        <taxon>Thermodesulfobacteriota</taxon>
        <taxon>Desulfobulbia</taxon>
        <taxon>Desulfobulbales</taxon>
        <taxon>Desulfocapsaceae</taxon>
        <taxon>Desulfofustis</taxon>
    </lineage>
</organism>
<evidence type="ECO:0000256" key="4">
    <source>
        <dbReference type="ARBA" id="ARBA00017068"/>
    </source>
</evidence>
<dbReference type="GO" id="GO:0006096">
    <property type="term" value="P:glycolytic process"/>
    <property type="evidence" value="ECO:0007669"/>
    <property type="project" value="UniProtKB-UniRule"/>
</dbReference>
<dbReference type="GO" id="GO:0000015">
    <property type="term" value="C:phosphopyruvate hydratase complex"/>
    <property type="evidence" value="ECO:0007669"/>
    <property type="project" value="InterPro"/>
</dbReference>
<dbReference type="PRINTS" id="PR00148">
    <property type="entry name" value="ENOLASE"/>
</dbReference>
<dbReference type="OrthoDB" id="9804716at2"/>
<feature type="binding site" evidence="11">
    <location>
        <position position="372"/>
    </location>
    <ligand>
        <name>(2R)-2-phosphoglycerate</name>
        <dbReference type="ChEBI" id="CHEBI:58289"/>
    </ligand>
</feature>
<evidence type="ECO:0000256" key="6">
    <source>
        <dbReference type="ARBA" id="ARBA00022525"/>
    </source>
</evidence>
<feature type="binding site" evidence="11 13">
    <location>
        <position position="317"/>
    </location>
    <ligand>
        <name>Mg(2+)</name>
        <dbReference type="ChEBI" id="CHEBI:18420"/>
    </ligand>
</feature>
<keyword evidence="17" id="KW-1185">Reference proteome</keyword>
<keyword evidence="11 13" id="KW-0479">Metal-binding</keyword>
<evidence type="ECO:0000313" key="16">
    <source>
        <dbReference type="EMBL" id="SHH66905.1"/>
    </source>
</evidence>
<feature type="domain" description="Enolase C-terminal TIM barrel" evidence="14">
    <location>
        <begin position="145"/>
        <end position="418"/>
    </location>
</feature>
<dbReference type="Proteomes" id="UP000184139">
    <property type="component" value="Unassembled WGS sequence"/>
</dbReference>
<dbReference type="PANTHER" id="PTHR11902">
    <property type="entry name" value="ENOLASE"/>
    <property type="match status" value="1"/>
</dbReference>
<evidence type="ECO:0000313" key="17">
    <source>
        <dbReference type="Proteomes" id="UP000184139"/>
    </source>
</evidence>
<keyword evidence="5 11" id="KW-0963">Cytoplasm</keyword>
<dbReference type="EC" id="4.2.1.11" evidence="3 11"/>
<dbReference type="GO" id="GO:0004634">
    <property type="term" value="F:phosphopyruvate hydratase activity"/>
    <property type="evidence" value="ECO:0007669"/>
    <property type="project" value="UniProtKB-UniRule"/>
</dbReference>
<dbReference type="SFLD" id="SFLDF00002">
    <property type="entry name" value="enolase"/>
    <property type="match status" value="1"/>
</dbReference>
<dbReference type="AlphaFoldDB" id="A0A1M5UVA9"/>
<keyword evidence="9 11" id="KW-0456">Lyase</keyword>
<dbReference type="InterPro" id="IPR029017">
    <property type="entry name" value="Enolase-like_N"/>
</dbReference>
<dbReference type="HAMAP" id="MF_00318">
    <property type="entry name" value="Enolase"/>
    <property type="match status" value="1"/>
</dbReference>
<evidence type="ECO:0000256" key="3">
    <source>
        <dbReference type="ARBA" id="ARBA00012058"/>
    </source>
</evidence>
<comment type="cofactor">
    <cofactor evidence="13">
        <name>Mg(2+)</name>
        <dbReference type="ChEBI" id="CHEBI:18420"/>
    </cofactor>
    <text evidence="13">Mg(2+) is required for catalysis and for stabilizing the dimer.</text>
</comment>
<dbReference type="PROSITE" id="PS00164">
    <property type="entry name" value="ENOLASE"/>
    <property type="match status" value="1"/>
</dbReference>
<dbReference type="SUPFAM" id="SSF54826">
    <property type="entry name" value="Enolase N-terminal domain-like"/>
    <property type="match status" value="1"/>
</dbReference>
<evidence type="ECO:0000256" key="12">
    <source>
        <dbReference type="PIRSR" id="PIRSR001400-1"/>
    </source>
</evidence>
<dbReference type="InterPro" id="IPR036849">
    <property type="entry name" value="Enolase-like_C_sf"/>
</dbReference>
<dbReference type="Gene3D" id="3.20.20.120">
    <property type="entry name" value="Enolase-like C-terminal domain"/>
    <property type="match status" value="1"/>
</dbReference>
<dbReference type="SUPFAM" id="SSF51604">
    <property type="entry name" value="Enolase C-terminal domain-like"/>
    <property type="match status" value="1"/>
</dbReference>
<dbReference type="InterPro" id="IPR020809">
    <property type="entry name" value="Enolase_CS"/>
</dbReference>
<dbReference type="EMBL" id="FQXS01000006">
    <property type="protein sequence ID" value="SHH66905.1"/>
    <property type="molecule type" value="Genomic_DNA"/>
</dbReference>
<evidence type="ECO:0000256" key="9">
    <source>
        <dbReference type="ARBA" id="ARBA00023239"/>
    </source>
</evidence>
<dbReference type="Pfam" id="PF00113">
    <property type="entry name" value="Enolase_C"/>
    <property type="match status" value="1"/>
</dbReference>
<evidence type="ECO:0000256" key="1">
    <source>
        <dbReference type="ARBA" id="ARBA00005031"/>
    </source>
</evidence>
<proteinExistence type="inferred from homology"/>
<evidence type="ECO:0000256" key="7">
    <source>
        <dbReference type="ARBA" id="ARBA00022842"/>
    </source>
</evidence>
<comment type="function">
    <text evidence="10 11">Catalyzes the reversible conversion of 2-phosphoglycerate (2-PG) into phosphoenolpyruvate (PEP). It is essential for the degradation of carbohydrates via glycolysis.</text>
</comment>
<feature type="binding site" evidence="11">
    <location>
        <position position="342"/>
    </location>
    <ligand>
        <name>(2R)-2-phosphoglycerate</name>
        <dbReference type="ChEBI" id="CHEBI:58289"/>
    </ligand>
</feature>
<dbReference type="STRING" id="1121409.SAMN02745124_01337"/>
<evidence type="ECO:0000256" key="13">
    <source>
        <dbReference type="PIRSR" id="PIRSR001400-3"/>
    </source>
</evidence>
<dbReference type="InterPro" id="IPR000941">
    <property type="entry name" value="Enolase"/>
</dbReference>
<feature type="active site" description="Proton acceptor" evidence="11 12">
    <location>
        <position position="342"/>
    </location>
</feature>
<dbReference type="SFLD" id="SFLDG00178">
    <property type="entry name" value="enolase"/>
    <property type="match status" value="1"/>
</dbReference>
<evidence type="ECO:0000256" key="2">
    <source>
        <dbReference type="ARBA" id="ARBA00009604"/>
    </source>
</evidence>
<evidence type="ECO:0000259" key="14">
    <source>
        <dbReference type="SMART" id="SM01192"/>
    </source>
</evidence>
<sequence length="426" mass="46771">MNSITSLTALEILDSRGWPTIKTTCTLADGTRASASIPSGRSTGAAEACELRDGDPARYRGKGCRQAVANVNTTLHEALRTTAFASQQELDQALIALDGSPNKQRLGANALLSVSIAFARAIAAQQKRPLHEYFSYLIREQAYQPTRFPRLTINLFSGGRHAGKQVAIQDVLIVPSAARSIDESLVMMNDIYHAAADRTFARYGMRLLTADEGGLAPPFEDSEAMLQAAVAAIESAGWQPGRDVHLALDIAASHFYRDGRYLLDDRRLSPLEMIDHLSDWCRRYPIVSLEDGLAEDDWQHWPLLQQALGEKILILGDDLLCTNPERIRRAIDSRACNGLLLKVNQIGTLSEAAAARSLAKAAGWQVTISVRSGETEDNWAADLAVGWAADQFKNGSITQSERLAKYNRLLEIEAQRPLPIVDWPLV</sequence>
<dbReference type="InterPro" id="IPR020810">
    <property type="entry name" value="Enolase_C"/>
</dbReference>
<accession>A0A1M5UVA9</accession>
<keyword evidence="7 11" id="KW-0460">Magnesium</keyword>
<dbReference type="PANTHER" id="PTHR11902:SF1">
    <property type="entry name" value="ENOLASE"/>
    <property type="match status" value="1"/>
</dbReference>
<dbReference type="GO" id="GO:0009986">
    <property type="term" value="C:cell surface"/>
    <property type="evidence" value="ECO:0007669"/>
    <property type="project" value="UniProtKB-SubCell"/>
</dbReference>